<feature type="domain" description="SusD-like N-terminal" evidence="7">
    <location>
        <begin position="91"/>
        <end position="235"/>
    </location>
</feature>
<dbReference type="GO" id="GO:0009279">
    <property type="term" value="C:cell outer membrane"/>
    <property type="evidence" value="ECO:0007669"/>
    <property type="project" value="UniProtKB-SubCell"/>
</dbReference>
<dbReference type="Gene3D" id="1.25.40.390">
    <property type="match status" value="1"/>
</dbReference>
<dbReference type="PROSITE" id="PS51257">
    <property type="entry name" value="PROKAR_LIPOPROTEIN"/>
    <property type="match status" value="1"/>
</dbReference>
<dbReference type="AlphaFoldDB" id="A0A318UP05"/>
<organism evidence="8 9">
    <name type="scientific">Pedobacter nutrimenti</name>
    <dbReference type="NCBI Taxonomy" id="1241337"/>
    <lineage>
        <taxon>Bacteria</taxon>
        <taxon>Pseudomonadati</taxon>
        <taxon>Bacteroidota</taxon>
        <taxon>Sphingobacteriia</taxon>
        <taxon>Sphingobacteriales</taxon>
        <taxon>Sphingobacteriaceae</taxon>
        <taxon>Pedobacter</taxon>
    </lineage>
</organism>
<evidence type="ECO:0000256" key="3">
    <source>
        <dbReference type="ARBA" id="ARBA00022729"/>
    </source>
</evidence>
<keyword evidence="5" id="KW-0998">Cell outer membrane</keyword>
<feature type="domain" description="RagB/SusD" evidence="6">
    <location>
        <begin position="278"/>
        <end position="522"/>
    </location>
</feature>
<comment type="subcellular location">
    <subcellularLocation>
        <location evidence="1">Cell outer membrane</location>
    </subcellularLocation>
</comment>
<dbReference type="Proteomes" id="UP000248198">
    <property type="component" value="Unassembled WGS sequence"/>
</dbReference>
<dbReference type="Pfam" id="PF07980">
    <property type="entry name" value="SusD_RagB"/>
    <property type="match status" value="1"/>
</dbReference>
<dbReference type="InterPro" id="IPR011990">
    <property type="entry name" value="TPR-like_helical_dom_sf"/>
</dbReference>
<comment type="caution">
    <text evidence="8">The sequence shown here is derived from an EMBL/GenBank/DDBJ whole genome shotgun (WGS) entry which is preliminary data.</text>
</comment>
<dbReference type="Pfam" id="PF14322">
    <property type="entry name" value="SusD-like_3"/>
    <property type="match status" value="1"/>
</dbReference>
<evidence type="ECO:0000313" key="8">
    <source>
        <dbReference type="EMBL" id="PYF72428.1"/>
    </source>
</evidence>
<keyword evidence="9" id="KW-1185">Reference proteome</keyword>
<evidence type="ECO:0000256" key="2">
    <source>
        <dbReference type="ARBA" id="ARBA00006275"/>
    </source>
</evidence>
<dbReference type="OrthoDB" id="5694214at2"/>
<keyword evidence="3" id="KW-0732">Signal</keyword>
<gene>
    <name evidence="8" type="ORF">B0O44_10677</name>
</gene>
<accession>A0A318UP05</accession>
<dbReference type="SUPFAM" id="SSF48452">
    <property type="entry name" value="TPR-like"/>
    <property type="match status" value="1"/>
</dbReference>
<evidence type="ECO:0000256" key="5">
    <source>
        <dbReference type="ARBA" id="ARBA00023237"/>
    </source>
</evidence>
<dbReference type="InterPro" id="IPR012944">
    <property type="entry name" value="SusD_RagB_dom"/>
</dbReference>
<comment type="similarity">
    <text evidence="2">Belongs to the SusD family.</text>
</comment>
<evidence type="ECO:0000256" key="1">
    <source>
        <dbReference type="ARBA" id="ARBA00004442"/>
    </source>
</evidence>
<keyword evidence="4" id="KW-0472">Membrane</keyword>
<evidence type="ECO:0000256" key="4">
    <source>
        <dbReference type="ARBA" id="ARBA00023136"/>
    </source>
</evidence>
<proteinExistence type="inferred from homology"/>
<evidence type="ECO:0000259" key="6">
    <source>
        <dbReference type="Pfam" id="PF07980"/>
    </source>
</evidence>
<name>A0A318UP05_9SPHI</name>
<evidence type="ECO:0000259" key="7">
    <source>
        <dbReference type="Pfam" id="PF14322"/>
    </source>
</evidence>
<reference evidence="8 9" key="1">
    <citation type="submission" date="2018-06" db="EMBL/GenBank/DDBJ databases">
        <title>Genomic Encyclopedia of Archaeal and Bacterial Type Strains, Phase II (KMG-II): from individual species to whole genera.</title>
        <authorList>
            <person name="Goeker M."/>
        </authorList>
    </citation>
    <scope>NUCLEOTIDE SEQUENCE [LARGE SCALE GENOMIC DNA]</scope>
    <source>
        <strain evidence="8 9">DSM 27372</strain>
    </source>
</reference>
<dbReference type="EMBL" id="QKLU01000006">
    <property type="protein sequence ID" value="PYF72428.1"/>
    <property type="molecule type" value="Genomic_DNA"/>
</dbReference>
<evidence type="ECO:0000313" key="9">
    <source>
        <dbReference type="Proteomes" id="UP000248198"/>
    </source>
</evidence>
<sequence length="522" mass="58018">MIKTNQQMKRLIVFSIILSVLAMFSSCKKDFLQKDPLAQLSQNTFWKTQNDADLALAGCYNFLCRGNNATSVSNAGAGFGGAYMFWESLTDNGYTNSSAGNFLNVATGNIEATTTGIISDAYKYSYQAIAACNLFLVRINDIPLSATVRNQYIAEAKFIRAYHYFLLSQLYGDCVLTLKPLSFDQASITVPRSPKSLVVDSVLADLNYAAANLPNTPYSGHAVRGTALAYKAKVLLANGQYKEAADAAKLVMTENKFGLAGTYSSLFLKPGQNNNPEIMFSARYSPPSFYSPQDWVFSYTNSLNVLKYLVDDYECTDGLSIQSSPLYNAATPYINRDPRLKMTVIVPGDWRGTTAATAFDPAAAAVPSGFLPRKGIDPTRFPTTYATQSDQDWVLMRYADVLLMYAEAQNEFSGPDLTVYDAVNKIRTRTGVNLPGLPNGLSQSDMRTKIRHERRIEFALEGQRFFDLKRWRFDRIIIPTIKDPNNAFRTFPLRDTIWPVPQSEIEIAKSVGNTGFKQNPGY</sequence>
<dbReference type="CDD" id="cd08977">
    <property type="entry name" value="SusD"/>
    <property type="match status" value="1"/>
</dbReference>
<dbReference type="InterPro" id="IPR033985">
    <property type="entry name" value="SusD-like_N"/>
</dbReference>
<protein>
    <submittedName>
        <fullName evidence="8">Putative outer membrane starch-binding protein</fullName>
    </submittedName>
</protein>